<evidence type="ECO:0000313" key="2">
    <source>
        <dbReference type="EMBL" id="VFK22716.1"/>
    </source>
</evidence>
<reference evidence="1" key="1">
    <citation type="submission" date="2019-02" db="EMBL/GenBank/DDBJ databases">
        <authorList>
            <person name="Gruber-Vodicka R. H."/>
            <person name="Seah K. B. B."/>
        </authorList>
    </citation>
    <scope>NUCLEOTIDE SEQUENCE</scope>
    <source>
        <strain evidence="1">BECK_S312</strain>
        <strain evidence="2">BECK_S426</strain>
    </source>
</reference>
<gene>
    <name evidence="1" type="ORF">BECKLPF1236A_GA0070988_100016</name>
    <name evidence="2" type="ORF">BECKLPF1236C_GA0070990_1000145</name>
</gene>
<protein>
    <submittedName>
        <fullName evidence="1">Uncharacterized protein</fullName>
    </submittedName>
</protein>
<dbReference type="EMBL" id="CAADFP010000001">
    <property type="protein sequence ID" value="VFK22716.1"/>
    <property type="molecule type" value="Genomic_DNA"/>
</dbReference>
<proteinExistence type="predicted"/>
<evidence type="ECO:0000313" key="1">
    <source>
        <dbReference type="EMBL" id="VFK06042.1"/>
    </source>
</evidence>
<dbReference type="AlphaFoldDB" id="A0A450VMJ8"/>
<name>A0A450VMJ8_9GAMM</name>
<sequence length="72" mass="8026">MTRHSSPNFGELIGLPFPSTLHLRREFRAAMNQLLPIAEALRRLIDALDRKAIAKQGITRIKAPLPAINILA</sequence>
<dbReference type="EMBL" id="CAADFM010000001">
    <property type="protein sequence ID" value="VFK06042.1"/>
    <property type="molecule type" value="Genomic_DNA"/>
</dbReference>
<organism evidence="1">
    <name type="scientific">Candidatus Kentrum sp. LPFa</name>
    <dbReference type="NCBI Taxonomy" id="2126335"/>
    <lineage>
        <taxon>Bacteria</taxon>
        <taxon>Pseudomonadati</taxon>
        <taxon>Pseudomonadota</taxon>
        <taxon>Gammaproteobacteria</taxon>
        <taxon>Candidatus Kentrum</taxon>
    </lineage>
</organism>
<accession>A0A450VMJ8</accession>